<dbReference type="EMBL" id="QOVM01000004">
    <property type="protein sequence ID" value="RXG21928.1"/>
    <property type="molecule type" value="Genomic_DNA"/>
</dbReference>
<comment type="caution">
    <text evidence="2">The sequence shown here is derived from an EMBL/GenBank/DDBJ whole genome shotgun (WGS) entry which is preliminary data.</text>
</comment>
<dbReference type="AlphaFoldDB" id="A0A4Q0P6R4"/>
<gene>
    <name evidence="2" type="ORF">DSM00_1992</name>
</gene>
<protein>
    <recommendedName>
        <fullName evidence="4">VWFA domain-containing protein</fullName>
    </recommendedName>
</protein>
<evidence type="ECO:0000313" key="3">
    <source>
        <dbReference type="Proteomes" id="UP000289238"/>
    </source>
</evidence>
<dbReference type="Proteomes" id="UP000289238">
    <property type="component" value="Unassembled WGS sequence"/>
</dbReference>
<reference evidence="2 3" key="1">
    <citation type="submission" date="2018-07" db="EMBL/GenBank/DDBJ databases">
        <title>Leeuwenhoekiella genomics.</title>
        <authorList>
            <person name="Tahon G."/>
            <person name="Willems A."/>
        </authorList>
    </citation>
    <scope>NUCLEOTIDE SEQUENCE [LARGE SCALE GENOMIC DNA]</scope>
    <source>
        <strain evidence="2 3">LMG 22550</strain>
    </source>
</reference>
<dbReference type="OrthoDB" id="945646at2"/>
<accession>A0A4Q0P6R4</accession>
<feature type="region of interest" description="Disordered" evidence="1">
    <location>
        <begin position="29"/>
        <end position="48"/>
    </location>
</feature>
<sequence>MRINKQNKRSYILFFAMLSVILISSCGKSKESDNRRSSSEDAQVDTKKKGTENLNISFLLDLSDRISPSKFPNETMDYYKRDVAYIKSVAEAFDQHLRTKRVREMNDRIQVFFDPEPQNPSINSISSDLKYAVIRTNASIQLLDNIKEVYATRPLEIYNLAIEDDQYVGSDTWKFFNSKVKDYCIEDGYRNILIILTDGYIYHKDTRRLEGNKTTYLTPQTIRGNGLVKADWGDIIVEKEFGFIPAISGLDNLEVLVLGINPDPKNSYEEDVIKYYWKDWFDEMGVKRHSIKNAGLPSNMDKIIKDFILK</sequence>
<evidence type="ECO:0008006" key="4">
    <source>
        <dbReference type="Google" id="ProtNLM"/>
    </source>
</evidence>
<organism evidence="2 3">
    <name type="scientific">Leeuwenhoekiella aequorea</name>
    <dbReference type="NCBI Taxonomy" id="283736"/>
    <lineage>
        <taxon>Bacteria</taxon>
        <taxon>Pseudomonadati</taxon>
        <taxon>Bacteroidota</taxon>
        <taxon>Flavobacteriia</taxon>
        <taxon>Flavobacteriales</taxon>
        <taxon>Flavobacteriaceae</taxon>
        <taxon>Leeuwenhoekiella</taxon>
    </lineage>
</organism>
<name>A0A4Q0P6R4_9FLAO</name>
<evidence type="ECO:0000313" key="2">
    <source>
        <dbReference type="EMBL" id="RXG21928.1"/>
    </source>
</evidence>
<keyword evidence="3" id="KW-1185">Reference proteome</keyword>
<dbReference type="RefSeq" id="WP_128757840.1">
    <property type="nucleotide sequence ID" value="NZ_QOVM01000004.1"/>
</dbReference>
<evidence type="ECO:0000256" key="1">
    <source>
        <dbReference type="SAM" id="MobiDB-lite"/>
    </source>
</evidence>
<dbReference type="PROSITE" id="PS51257">
    <property type="entry name" value="PROKAR_LIPOPROTEIN"/>
    <property type="match status" value="1"/>
</dbReference>
<proteinExistence type="predicted"/>